<dbReference type="Pfam" id="PF00385">
    <property type="entry name" value="Chromo"/>
    <property type="match status" value="1"/>
</dbReference>
<dbReference type="CDD" id="cd10542">
    <property type="entry name" value="SET_SUV39H"/>
    <property type="match status" value="1"/>
</dbReference>
<keyword evidence="10 12" id="KW-0539">Nucleus</keyword>
<feature type="binding site" evidence="13">
    <location>
        <position position="439"/>
    </location>
    <ligand>
        <name>S-adenosyl-L-methionine</name>
        <dbReference type="ChEBI" id="CHEBI:59789"/>
    </ligand>
</feature>
<dbReference type="InterPro" id="IPR046341">
    <property type="entry name" value="SET_dom_sf"/>
</dbReference>
<dbReference type="GO" id="GO:0008270">
    <property type="term" value="F:zinc ion binding"/>
    <property type="evidence" value="ECO:0007669"/>
    <property type="project" value="UniProtKB-UniRule"/>
</dbReference>
<keyword evidence="3" id="KW-0158">Chromosome</keyword>
<feature type="domain" description="Post-SET" evidence="18">
    <location>
        <begin position="448"/>
        <end position="464"/>
    </location>
</feature>
<dbReference type="OrthoDB" id="1045173at2759"/>
<comment type="caution">
    <text evidence="19">The sequence shown here is derived from an EMBL/GenBank/DDBJ whole genome shotgun (WGS) entry which is preliminary data.</text>
</comment>
<feature type="binding site" evidence="14">
    <location>
        <position position="291"/>
    </location>
    <ligand>
        <name>Zn(2+)</name>
        <dbReference type="ChEBI" id="CHEBI:29105"/>
        <label>3</label>
    </ligand>
</feature>
<dbReference type="InterPro" id="IPR000953">
    <property type="entry name" value="Chromo/chromo_shadow_dom"/>
</dbReference>
<feature type="binding site" evidence="14">
    <location>
        <position position="291"/>
    </location>
    <ligand>
        <name>Zn(2+)</name>
        <dbReference type="ChEBI" id="CHEBI:29105"/>
        <label>2</label>
    </ligand>
</feature>
<dbReference type="Pfam" id="PF05033">
    <property type="entry name" value="Pre-SET"/>
    <property type="match status" value="1"/>
</dbReference>
<comment type="similarity">
    <text evidence="12">Belongs to the class V-like SAM-binding methyltransferase superfamily. Histone-lysine methyltransferase family. Suvar3-9 subfamily.</text>
</comment>
<dbReference type="Gene3D" id="2.40.50.40">
    <property type="match status" value="1"/>
</dbReference>
<dbReference type="InterPro" id="IPR007728">
    <property type="entry name" value="Pre-SET_dom"/>
</dbReference>
<evidence type="ECO:0000256" key="4">
    <source>
        <dbReference type="ARBA" id="ARBA00022603"/>
    </source>
</evidence>
<keyword evidence="5 12" id="KW-0808">Transferase</keyword>
<dbReference type="AlphaFoldDB" id="A0A6G0YRL2"/>
<feature type="binding site" evidence="14">
    <location>
        <position position="452"/>
    </location>
    <ligand>
        <name>Zn(2+)</name>
        <dbReference type="ChEBI" id="CHEBI:29105"/>
        <label>4</label>
    </ligand>
</feature>
<evidence type="ECO:0000256" key="8">
    <source>
        <dbReference type="ARBA" id="ARBA00022833"/>
    </source>
</evidence>
<feature type="domain" description="SET" evidence="16">
    <location>
        <begin position="314"/>
        <end position="440"/>
    </location>
</feature>
<feature type="binding site" evidence="14">
    <location>
        <position position="255"/>
    </location>
    <ligand>
        <name>Zn(2+)</name>
        <dbReference type="ChEBI" id="CHEBI:29105"/>
        <label>1</label>
    </ligand>
</feature>
<dbReference type="GO" id="GO:0032259">
    <property type="term" value="P:methylation"/>
    <property type="evidence" value="ECO:0007669"/>
    <property type="project" value="UniProtKB-KW"/>
</dbReference>
<name>A0A6G0YRL2_APHCR</name>
<dbReference type="SUPFAM" id="SSF82199">
    <property type="entry name" value="SET domain"/>
    <property type="match status" value="1"/>
</dbReference>
<keyword evidence="6 12" id="KW-0949">S-adenosyl-L-methionine</keyword>
<feature type="binding site" evidence="14">
    <location>
        <position position="295"/>
    </location>
    <ligand>
        <name>Zn(2+)</name>
        <dbReference type="ChEBI" id="CHEBI:29105"/>
        <label>2</label>
    </ligand>
</feature>
<dbReference type="PROSITE" id="PS50013">
    <property type="entry name" value="CHROMO_2"/>
    <property type="match status" value="1"/>
</dbReference>
<dbReference type="InterPro" id="IPR023780">
    <property type="entry name" value="Chromo_domain"/>
</dbReference>
<feature type="binding site" evidence="13">
    <location>
        <begin position="397"/>
        <end position="398"/>
    </location>
    <ligand>
        <name>S-adenosyl-L-methionine</name>
        <dbReference type="ChEBI" id="CHEBI:59789"/>
    </ligand>
</feature>
<evidence type="ECO:0000256" key="3">
    <source>
        <dbReference type="ARBA" id="ARBA00022454"/>
    </source>
</evidence>
<evidence type="ECO:0000256" key="2">
    <source>
        <dbReference type="ARBA" id="ARBA00004584"/>
    </source>
</evidence>
<dbReference type="Gene3D" id="2.170.270.10">
    <property type="entry name" value="SET domain"/>
    <property type="match status" value="1"/>
</dbReference>
<dbReference type="PANTHER" id="PTHR46223:SF4">
    <property type="entry name" value="HISTONE-LYSINE N-METHYLTRANSFERASE-RELATED"/>
    <property type="match status" value="1"/>
</dbReference>
<evidence type="ECO:0000259" key="16">
    <source>
        <dbReference type="PROSITE" id="PS50280"/>
    </source>
</evidence>
<evidence type="ECO:0000259" key="18">
    <source>
        <dbReference type="PROSITE" id="PS50868"/>
    </source>
</evidence>
<organism evidence="19 20">
    <name type="scientific">Aphis craccivora</name>
    <name type="common">Cowpea aphid</name>
    <dbReference type="NCBI Taxonomy" id="307492"/>
    <lineage>
        <taxon>Eukaryota</taxon>
        <taxon>Metazoa</taxon>
        <taxon>Ecdysozoa</taxon>
        <taxon>Arthropoda</taxon>
        <taxon>Hexapoda</taxon>
        <taxon>Insecta</taxon>
        <taxon>Pterygota</taxon>
        <taxon>Neoptera</taxon>
        <taxon>Paraneoptera</taxon>
        <taxon>Hemiptera</taxon>
        <taxon>Sternorrhyncha</taxon>
        <taxon>Aphidomorpha</taxon>
        <taxon>Aphidoidea</taxon>
        <taxon>Aphididae</taxon>
        <taxon>Aphidini</taxon>
        <taxon>Aphis</taxon>
        <taxon>Aphis</taxon>
    </lineage>
</organism>
<feature type="binding site" evidence="14">
    <location>
        <position position="301"/>
    </location>
    <ligand>
        <name>Zn(2+)</name>
        <dbReference type="ChEBI" id="CHEBI:29105"/>
        <label>3</label>
    </ligand>
</feature>
<dbReference type="InterPro" id="IPR001214">
    <property type="entry name" value="SET_dom"/>
</dbReference>
<dbReference type="GO" id="GO:0000775">
    <property type="term" value="C:chromosome, centromeric region"/>
    <property type="evidence" value="ECO:0007669"/>
    <property type="project" value="UniProtKB-SubCell"/>
</dbReference>
<protein>
    <recommendedName>
        <fullName evidence="12">Histone-lysine N-methyltransferase</fullName>
        <ecNumber evidence="12">2.1.1.355</ecNumber>
    </recommendedName>
</protein>
<dbReference type="InterPro" id="IPR023779">
    <property type="entry name" value="Chromodomain_CS"/>
</dbReference>
<dbReference type="GO" id="GO:0140949">
    <property type="term" value="F:histone H3K9 trimethyltransferase activity"/>
    <property type="evidence" value="ECO:0007669"/>
    <property type="project" value="UniProtKB-EC"/>
</dbReference>
<evidence type="ECO:0000256" key="14">
    <source>
        <dbReference type="PIRSR" id="PIRSR009343-2"/>
    </source>
</evidence>
<dbReference type="PROSITE" id="PS00598">
    <property type="entry name" value="CHROMO_1"/>
    <property type="match status" value="1"/>
</dbReference>
<evidence type="ECO:0000256" key="7">
    <source>
        <dbReference type="ARBA" id="ARBA00022723"/>
    </source>
</evidence>
<evidence type="ECO:0000256" key="9">
    <source>
        <dbReference type="ARBA" id="ARBA00022853"/>
    </source>
</evidence>
<evidence type="ECO:0000313" key="20">
    <source>
        <dbReference type="Proteomes" id="UP000478052"/>
    </source>
</evidence>
<dbReference type="PROSITE" id="PS50867">
    <property type="entry name" value="PRE_SET"/>
    <property type="match status" value="1"/>
</dbReference>
<keyword evidence="9 12" id="KW-0156">Chromatin regulator</keyword>
<feature type="domain" description="Pre-SET" evidence="17">
    <location>
        <begin position="247"/>
        <end position="309"/>
    </location>
</feature>
<dbReference type="GO" id="GO:0005634">
    <property type="term" value="C:nucleus"/>
    <property type="evidence" value="ECO:0007669"/>
    <property type="project" value="UniProtKB-SubCell"/>
</dbReference>
<dbReference type="PROSITE" id="PS50868">
    <property type="entry name" value="POST_SET"/>
    <property type="match status" value="1"/>
</dbReference>
<evidence type="ECO:0000256" key="5">
    <source>
        <dbReference type="ARBA" id="ARBA00022679"/>
    </source>
</evidence>
<evidence type="ECO:0000256" key="6">
    <source>
        <dbReference type="ARBA" id="ARBA00022691"/>
    </source>
</evidence>
<evidence type="ECO:0000259" key="15">
    <source>
        <dbReference type="PROSITE" id="PS50013"/>
    </source>
</evidence>
<feature type="binding site" evidence="13">
    <location>
        <position position="453"/>
    </location>
    <ligand>
        <name>S-adenosyl-L-methionine</name>
        <dbReference type="ChEBI" id="CHEBI:59789"/>
    </ligand>
</feature>
<keyword evidence="4 12" id="KW-0489">Methyltransferase</keyword>
<dbReference type="CDD" id="cd00024">
    <property type="entry name" value="CD_CSD"/>
    <property type="match status" value="1"/>
</dbReference>
<dbReference type="PROSITE" id="PS50280">
    <property type="entry name" value="SET"/>
    <property type="match status" value="1"/>
</dbReference>
<dbReference type="SUPFAM" id="SSF54160">
    <property type="entry name" value="Chromo domain-like"/>
    <property type="match status" value="1"/>
</dbReference>
<keyword evidence="8 12" id="KW-0862">Zinc</keyword>
<reference evidence="19 20" key="1">
    <citation type="submission" date="2019-08" db="EMBL/GenBank/DDBJ databases">
        <title>Whole genome of Aphis craccivora.</title>
        <authorList>
            <person name="Voronova N.V."/>
            <person name="Shulinski R.S."/>
            <person name="Bandarenka Y.V."/>
            <person name="Zhorov D.G."/>
            <person name="Warner D."/>
        </authorList>
    </citation>
    <scope>NUCLEOTIDE SEQUENCE [LARGE SCALE GENOMIC DNA]</scope>
    <source>
        <strain evidence="19">180601</strain>
        <tissue evidence="19">Whole Body</tissue>
    </source>
</reference>
<feature type="binding site" evidence="14">
    <location>
        <position position="400"/>
    </location>
    <ligand>
        <name>Zn(2+)</name>
        <dbReference type="ChEBI" id="CHEBI:29105"/>
        <label>4</label>
    </ligand>
</feature>
<feature type="binding site" evidence="13">
    <location>
        <begin position="325"/>
        <end position="327"/>
    </location>
    <ligand>
        <name>S-adenosyl-L-methionine</name>
        <dbReference type="ChEBI" id="CHEBI:59789"/>
    </ligand>
</feature>
<feature type="binding site" evidence="14">
    <location>
        <position position="454"/>
    </location>
    <ligand>
        <name>Zn(2+)</name>
        <dbReference type="ChEBI" id="CHEBI:29105"/>
        <label>4</label>
    </ligand>
</feature>
<keyword evidence="20" id="KW-1185">Reference proteome</keyword>
<evidence type="ECO:0000256" key="11">
    <source>
        <dbReference type="ARBA" id="ARBA00023328"/>
    </source>
</evidence>
<dbReference type="Proteomes" id="UP000478052">
    <property type="component" value="Unassembled WGS sequence"/>
</dbReference>
<accession>A0A6G0YRL2</accession>
<evidence type="ECO:0000256" key="13">
    <source>
        <dbReference type="PIRSR" id="PIRSR009343-1"/>
    </source>
</evidence>
<dbReference type="InterPro" id="IPR016197">
    <property type="entry name" value="Chromo-like_dom_sf"/>
</dbReference>
<dbReference type="SMART" id="SM00317">
    <property type="entry name" value="SET"/>
    <property type="match status" value="1"/>
</dbReference>
<feature type="binding site" evidence="14">
    <location>
        <position position="249"/>
    </location>
    <ligand>
        <name>Zn(2+)</name>
        <dbReference type="ChEBI" id="CHEBI:29105"/>
        <label>1</label>
    </ligand>
</feature>
<dbReference type="InterPro" id="IPR011381">
    <property type="entry name" value="H3-K9_MeTrfase_SUV39H1/2-like"/>
</dbReference>
<evidence type="ECO:0000259" key="17">
    <source>
        <dbReference type="PROSITE" id="PS50867"/>
    </source>
</evidence>
<dbReference type="InterPro" id="IPR003616">
    <property type="entry name" value="Post-SET_dom"/>
</dbReference>
<dbReference type="InterPro" id="IPR050973">
    <property type="entry name" value="H3K9_Histone-Lys_N-MTase"/>
</dbReference>
<comment type="catalytic activity">
    <reaction evidence="12">
        <text>L-lysyl(9)-[histone H3] + 3 S-adenosyl-L-methionine = N(6),N(6),N(6)-trimethyl-L-lysyl(9)-[histone H3] + 3 S-adenosyl-L-homocysteine + 3 H(+)</text>
        <dbReference type="Rhea" id="RHEA:60276"/>
        <dbReference type="Rhea" id="RHEA-COMP:15538"/>
        <dbReference type="Rhea" id="RHEA-COMP:15546"/>
        <dbReference type="ChEBI" id="CHEBI:15378"/>
        <dbReference type="ChEBI" id="CHEBI:29969"/>
        <dbReference type="ChEBI" id="CHEBI:57856"/>
        <dbReference type="ChEBI" id="CHEBI:59789"/>
        <dbReference type="ChEBI" id="CHEBI:61961"/>
        <dbReference type="EC" id="2.1.1.355"/>
    </reaction>
</comment>
<feature type="binding site" evidence="14">
    <location>
        <position position="297"/>
    </location>
    <ligand>
        <name>Zn(2+)</name>
        <dbReference type="ChEBI" id="CHEBI:29105"/>
        <label>3</label>
    </ligand>
</feature>
<feature type="domain" description="Chromo" evidence="15">
    <location>
        <begin position="56"/>
        <end position="115"/>
    </location>
</feature>
<evidence type="ECO:0000256" key="1">
    <source>
        <dbReference type="ARBA" id="ARBA00004123"/>
    </source>
</evidence>
<gene>
    <name evidence="19" type="ORF">FWK35_00013008</name>
</gene>
<dbReference type="PIRSF" id="PIRSF009343">
    <property type="entry name" value="SUV39_SET"/>
    <property type="match status" value="1"/>
</dbReference>
<dbReference type="SMART" id="SM00298">
    <property type="entry name" value="CHROMO"/>
    <property type="match status" value="1"/>
</dbReference>
<dbReference type="EC" id="2.1.1.355" evidence="12"/>
<feature type="binding site" evidence="14">
    <location>
        <position position="459"/>
    </location>
    <ligand>
        <name>Zn(2+)</name>
        <dbReference type="ChEBI" id="CHEBI:29105"/>
        <label>4</label>
    </ligand>
</feature>
<dbReference type="SMART" id="SM00468">
    <property type="entry name" value="PreSET"/>
    <property type="match status" value="1"/>
</dbReference>
<keyword evidence="11" id="KW-0137">Centromere</keyword>
<dbReference type="EMBL" id="VUJU01002661">
    <property type="protein sequence ID" value="KAF0760495.1"/>
    <property type="molecule type" value="Genomic_DNA"/>
</dbReference>
<evidence type="ECO:0000313" key="19">
    <source>
        <dbReference type="EMBL" id="KAF0760495.1"/>
    </source>
</evidence>
<evidence type="ECO:0000256" key="12">
    <source>
        <dbReference type="PIRNR" id="PIRNR009343"/>
    </source>
</evidence>
<proteinExistence type="inferred from homology"/>
<feature type="binding site" evidence="14">
    <location>
        <position position="249"/>
    </location>
    <ligand>
        <name>Zn(2+)</name>
        <dbReference type="ChEBI" id="CHEBI:29105"/>
        <label>2</label>
    </ligand>
</feature>
<sequence>MRFPFVTVPIECVILPEPYYRLGQFQPMGGKNLNPTLAYSGVPTEITLRGVADNEYEIESILFDDTYGSKTMYLVKWKNYPMDQCTWEPYRNLTNCAAALNEYKSNKIVAADIYKTARFKELYDSLNIFTDQELLELLHHLIQDGLPSVDEKFVKGTIAYLSTVSPSNRSASLSKLIKHNLMIIEVNRKRRKQLDRLLKWQNDMLAVCGFNISVVNNVDFEGPPKRFYYVDECVAGEGVVIPNDPPVWCHCDVTCGGKKRKKTECHFGDFQLAYNKFKRVIVPKGTPIYECNRKCSCDDTCVNRVVQHGPSKNFKLQIFRTDNNRGWGVKTLANIKQGTYITKYTGEVITKLEAERRAVTHGSKSTYLFDLDYNTDKNDSVYSVDATLFGNISHFINHSCDSNLDLFAVWIDCLDTNIPTLALFASRDINAGEEITFNYMTSVNNESRRIKCKCQSSNCRGYLC</sequence>
<evidence type="ECO:0000256" key="10">
    <source>
        <dbReference type="ARBA" id="ARBA00023242"/>
    </source>
</evidence>
<dbReference type="PANTHER" id="PTHR46223">
    <property type="entry name" value="HISTONE-LYSINE N-METHYLTRANSFERASE SUV39H"/>
    <property type="match status" value="1"/>
</dbReference>
<dbReference type="Pfam" id="PF00856">
    <property type="entry name" value="SET"/>
    <property type="match status" value="1"/>
</dbReference>
<comment type="subcellular location">
    <subcellularLocation>
        <location evidence="2">Chromosome</location>
        <location evidence="2">Centromere</location>
    </subcellularLocation>
    <subcellularLocation>
        <location evidence="1 12">Nucleus</location>
    </subcellularLocation>
</comment>
<keyword evidence="7 12" id="KW-0479">Metal-binding</keyword>
<feature type="binding site" evidence="14">
    <location>
        <position position="251"/>
    </location>
    <ligand>
        <name>Zn(2+)</name>
        <dbReference type="ChEBI" id="CHEBI:29105"/>
        <label>1</label>
    </ligand>
</feature>